<gene>
    <name evidence="2" type="ORF">GCM10009654_28760</name>
</gene>
<keyword evidence="3" id="KW-1185">Reference proteome</keyword>
<accession>A0ABN1UW58</accession>
<feature type="region of interest" description="Disordered" evidence="1">
    <location>
        <begin position="1"/>
        <end position="23"/>
    </location>
</feature>
<dbReference type="EMBL" id="BAAAKV010000023">
    <property type="protein sequence ID" value="GAA1169745.1"/>
    <property type="molecule type" value="Genomic_DNA"/>
</dbReference>
<dbReference type="Proteomes" id="UP001501371">
    <property type="component" value="Unassembled WGS sequence"/>
</dbReference>
<dbReference type="InterPro" id="IPR058119">
    <property type="entry name" value="SCO0607-like"/>
</dbReference>
<sequence length="119" mass="12743">MRTSSRVHPTSYATPRSRARGRGRVTRSAWGLALAGVTAAVLTGCSMEEAICSDGEYPVMTVGGTGSACVANDEEPPKGYVRYPEGKVPEHVGDKWDTYWDTHTVDENGKIIDAPGEGE</sequence>
<reference evidence="2 3" key="1">
    <citation type="journal article" date="2019" name="Int. J. Syst. Evol. Microbiol.">
        <title>The Global Catalogue of Microorganisms (GCM) 10K type strain sequencing project: providing services to taxonomists for standard genome sequencing and annotation.</title>
        <authorList>
            <consortium name="The Broad Institute Genomics Platform"/>
            <consortium name="The Broad Institute Genome Sequencing Center for Infectious Disease"/>
            <person name="Wu L."/>
            <person name="Ma J."/>
        </authorList>
    </citation>
    <scope>NUCLEOTIDE SEQUENCE [LARGE SCALE GENOMIC DNA]</scope>
    <source>
        <strain evidence="2 3">JCM 12696</strain>
    </source>
</reference>
<name>A0ABN1UW58_9ACTN</name>
<evidence type="ECO:0008006" key="4">
    <source>
        <dbReference type="Google" id="ProtNLM"/>
    </source>
</evidence>
<evidence type="ECO:0000313" key="2">
    <source>
        <dbReference type="EMBL" id="GAA1169745.1"/>
    </source>
</evidence>
<proteinExistence type="predicted"/>
<dbReference type="NCBIfam" id="NF046120">
    <property type="entry name" value="lipo_SCO0607"/>
    <property type="match status" value="1"/>
</dbReference>
<organism evidence="2 3">
    <name type="scientific">Streptomyces hebeiensis</name>
    <dbReference type="NCBI Taxonomy" id="229486"/>
    <lineage>
        <taxon>Bacteria</taxon>
        <taxon>Bacillati</taxon>
        <taxon>Actinomycetota</taxon>
        <taxon>Actinomycetes</taxon>
        <taxon>Kitasatosporales</taxon>
        <taxon>Streptomycetaceae</taxon>
        <taxon>Streptomyces</taxon>
    </lineage>
</organism>
<evidence type="ECO:0000256" key="1">
    <source>
        <dbReference type="SAM" id="MobiDB-lite"/>
    </source>
</evidence>
<comment type="caution">
    <text evidence="2">The sequence shown here is derived from an EMBL/GenBank/DDBJ whole genome shotgun (WGS) entry which is preliminary data.</text>
</comment>
<feature type="compositionally biased region" description="Polar residues" evidence="1">
    <location>
        <begin position="1"/>
        <end position="14"/>
    </location>
</feature>
<evidence type="ECO:0000313" key="3">
    <source>
        <dbReference type="Proteomes" id="UP001501371"/>
    </source>
</evidence>
<protein>
    <recommendedName>
        <fullName evidence="4">Lipoprotein</fullName>
    </recommendedName>
</protein>